<evidence type="ECO:0000256" key="2">
    <source>
        <dbReference type="ARBA" id="ARBA00022801"/>
    </source>
</evidence>
<evidence type="ECO:0000259" key="5">
    <source>
        <dbReference type="Pfam" id="PF00150"/>
    </source>
</evidence>
<keyword evidence="7" id="KW-1185">Reference proteome</keyword>
<organism evidence="6 7">
    <name type="scientific">Kingdonia uniflora</name>
    <dbReference type="NCBI Taxonomy" id="39325"/>
    <lineage>
        <taxon>Eukaryota</taxon>
        <taxon>Viridiplantae</taxon>
        <taxon>Streptophyta</taxon>
        <taxon>Embryophyta</taxon>
        <taxon>Tracheophyta</taxon>
        <taxon>Spermatophyta</taxon>
        <taxon>Magnoliopsida</taxon>
        <taxon>Ranunculales</taxon>
        <taxon>Circaeasteraceae</taxon>
        <taxon>Kingdonia</taxon>
    </lineage>
</organism>
<dbReference type="AlphaFoldDB" id="A0A7J7N517"/>
<protein>
    <recommendedName>
        <fullName evidence="5">Glycoside hydrolase family 5 domain-containing protein</fullName>
    </recommendedName>
</protein>
<evidence type="ECO:0000256" key="1">
    <source>
        <dbReference type="ARBA" id="ARBA00005641"/>
    </source>
</evidence>
<dbReference type="EMBL" id="JACGCM010001055">
    <property type="protein sequence ID" value="KAF6162132.1"/>
    <property type="molecule type" value="Genomic_DNA"/>
</dbReference>
<dbReference type="InterPro" id="IPR001547">
    <property type="entry name" value="Glyco_hydro_5"/>
</dbReference>
<dbReference type="PANTHER" id="PTHR31263">
    <property type="entry name" value="CELLULASE FAMILY PROTEIN (AFU_ORTHOLOGUE AFUA_5G14560)"/>
    <property type="match status" value="1"/>
</dbReference>
<comment type="similarity">
    <text evidence="1 4">Belongs to the glycosyl hydrolase 5 (cellulase A) family.</text>
</comment>
<sequence>MLVEGLDKQPLSEIVGRVSALGFNCVRLTWATYMFTRARYGNLTVRGSLESLELMDASMGVAKNNPSLLNVSVVEAYDMVVDELGAQGVMVVLDNHVSQPKWCCGYDDGNGFFGDRHFDPREWLQGLTVVANRFNGKPQVVGMSMRNELRGPNQNELRWYHYVRRGGRRIHEANPDVLVIVSGLNYDSDLSFLGKNPLGLNLNNKIVYEVHWYSFSEGKRRDWEDQPQTKYCADATKRFNNRAGFVLKGENPVPLFVSEFGVDQRGVNKGDNRFLSCFLAFATENDLDWAMWALQGSYYLRNDQAGFEETYGVLDTDWDLPRNPNFHERFGLIREILQGKFTLQILSFRS</sequence>
<feature type="domain" description="Glycoside hydrolase family 5" evidence="5">
    <location>
        <begin position="16"/>
        <end position="295"/>
    </location>
</feature>
<dbReference type="SUPFAM" id="SSF51445">
    <property type="entry name" value="(Trans)glycosidases"/>
    <property type="match status" value="1"/>
</dbReference>
<evidence type="ECO:0000256" key="4">
    <source>
        <dbReference type="RuleBase" id="RU361153"/>
    </source>
</evidence>
<dbReference type="Proteomes" id="UP000541444">
    <property type="component" value="Unassembled WGS sequence"/>
</dbReference>
<dbReference type="Pfam" id="PF00150">
    <property type="entry name" value="Cellulase"/>
    <property type="match status" value="1"/>
</dbReference>
<name>A0A7J7N517_9MAGN</name>
<gene>
    <name evidence="6" type="ORF">GIB67_008261</name>
</gene>
<keyword evidence="3 4" id="KW-0326">Glycosidase</keyword>
<accession>A0A7J7N517</accession>
<evidence type="ECO:0000313" key="7">
    <source>
        <dbReference type="Proteomes" id="UP000541444"/>
    </source>
</evidence>
<dbReference type="Gene3D" id="3.20.20.80">
    <property type="entry name" value="Glycosidases"/>
    <property type="match status" value="1"/>
</dbReference>
<comment type="caution">
    <text evidence="6">The sequence shown here is derived from an EMBL/GenBank/DDBJ whole genome shotgun (WGS) entry which is preliminary data.</text>
</comment>
<proteinExistence type="inferred from homology"/>
<reference evidence="6 7" key="1">
    <citation type="journal article" date="2020" name="IScience">
        <title>Genome Sequencing of the Endangered Kingdonia uniflora (Circaeasteraceae, Ranunculales) Reveals Potential Mechanisms of Evolutionary Specialization.</title>
        <authorList>
            <person name="Sun Y."/>
            <person name="Deng T."/>
            <person name="Zhang A."/>
            <person name="Moore M.J."/>
            <person name="Landis J.B."/>
            <person name="Lin N."/>
            <person name="Zhang H."/>
            <person name="Zhang X."/>
            <person name="Huang J."/>
            <person name="Zhang X."/>
            <person name="Sun H."/>
            <person name="Wang H."/>
        </authorList>
    </citation>
    <scope>NUCLEOTIDE SEQUENCE [LARGE SCALE GENOMIC DNA]</scope>
    <source>
        <strain evidence="6">TB1705</strain>
        <tissue evidence="6">Leaf</tissue>
    </source>
</reference>
<evidence type="ECO:0000256" key="3">
    <source>
        <dbReference type="ARBA" id="ARBA00023295"/>
    </source>
</evidence>
<dbReference type="InterPro" id="IPR017853">
    <property type="entry name" value="GH"/>
</dbReference>
<keyword evidence="2 4" id="KW-0378">Hydrolase</keyword>
<dbReference type="GO" id="GO:0004553">
    <property type="term" value="F:hydrolase activity, hydrolyzing O-glycosyl compounds"/>
    <property type="evidence" value="ECO:0007669"/>
    <property type="project" value="InterPro"/>
</dbReference>
<dbReference type="GO" id="GO:0000272">
    <property type="term" value="P:polysaccharide catabolic process"/>
    <property type="evidence" value="ECO:0007669"/>
    <property type="project" value="InterPro"/>
</dbReference>
<evidence type="ECO:0000313" key="6">
    <source>
        <dbReference type="EMBL" id="KAF6162132.1"/>
    </source>
</evidence>
<dbReference type="PANTHER" id="PTHR31263:SF0">
    <property type="entry name" value="CELLULASE FAMILY PROTEIN (AFU_ORTHOLOGUE AFUA_5G14560)"/>
    <property type="match status" value="1"/>
</dbReference>
<dbReference type="OrthoDB" id="442731at2759"/>